<dbReference type="eggNOG" id="arCOG00622">
    <property type="taxonomic scope" value="Archaea"/>
</dbReference>
<proteinExistence type="predicted"/>
<dbReference type="PANTHER" id="PTHR43080:SF2">
    <property type="entry name" value="CBS DOMAIN-CONTAINING PROTEIN"/>
    <property type="match status" value="1"/>
</dbReference>
<dbReference type="PANTHER" id="PTHR43080">
    <property type="entry name" value="CBS DOMAIN-CONTAINING PROTEIN CBSX3, MITOCHONDRIAL"/>
    <property type="match status" value="1"/>
</dbReference>
<dbReference type="InterPro" id="IPR000644">
    <property type="entry name" value="CBS_dom"/>
</dbReference>
<dbReference type="AlphaFoldDB" id="F2KMV7"/>
<dbReference type="Proteomes" id="UP000008136">
    <property type="component" value="Chromosome"/>
</dbReference>
<evidence type="ECO:0000256" key="2">
    <source>
        <dbReference type="PROSITE-ProRule" id="PRU00703"/>
    </source>
</evidence>
<dbReference type="EMBL" id="CP002588">
    <property type="protein sequence ID" value="AEA46131.1"/>
    <property type="molecule type" value="Genomic_DNA"/>
</dbReference>
<dbReference type="InterPro" id="IPR016427">
    <property type="entry name" value="UCP004699_CBS/ParB"/>
</dbReference>
<dbReference type="PIRSF" id="PIRSF004699">
    <property type="entry name" value="UCP004699_CBS_ParB"/>
    <property type="match status" value="1"/>
</dbReference>
<dbReference type="SMART" id="SM00470">
    <property type="entry name" value="ParB"/>
    <property type="match status" value="1"/>
</dbReference>
<feature type="domain" description="CBS" evidence="3">
    <location>
        <begin position="68"/>
        <end position="124"/>
    </location>
</feature>
<keyword evidence="1 2" id="KW-0129">CBS domain</keyword>
<dbReference type="InterPro" id="IPR036086">
    <property type="entry name" value="ParB/Sulfiredoxin_sf"/>
</dbReference>
<organism evidence="4 5">
    <name type="scientific">Archaeoglobus veneficus (strain DSM 11195 / SNP6)</name>
    <dbReference type="NCBI Taxonomy" id="693661"/>
    <lineage>
        <taxon>Archaea</taxon>
        <taxon>Methanobacteriati</taxon>
        <taxon>Methanobacteriota</taxon>
        <taxon>Archaeoglobi</taxon>
        <taxon>Archaeoglobales</taxon>
        <taxon>Archaeoglobaceae</taxon>
        <taxon>Archaeoglobus</taxon>
    </lineage>
</organism>
<dbReference type="SMART" id="SM00116">
    <property type="entry name" value="CBS"/>
    <property type="match status" value="2"/>
</dbReference>
<dbReference type="RefSeq" id="WP_013682807.1">
    <property type="nucleotide sequence ID" value="NC_015320.1"/>
</dbReference>
<dbReference type="InterPro" id="IPR046342">
    <property type="entry name" value="CBS_dom_sf"/>
</dbReference>
<dbReference type="STRING" id="693661.Arcve_0090"/>
<accession>F2KMV7</accession>
<dbReference type="SUPFAM" id="SSF110849">
    <property type="entry name" value="ParB/Sulfiredoxin"/>
    <property type="match status" value="1"/>
</dbReference>
<dbReference type="KEGG" id="ave:Arcve_0090"/>
<name>F2KMV7_ARCVS</name>
<evidence type="ECO:0000259" key="3">
    <source>
        <dbReference type="PROSITE" id="PS51371"/>
    </source>
</evidence>
<dbReference type="GeneID" id="10393182"/>
<feature type="domain" description="CBS" evidence="3">
    <location>
        <begin position="9"/>
        <end position="67"/>
    </location>
</feature>
<keyword evidence="5" id="KW-1185">Reference proteome</keyword>
<protein>
    <submittedName>
        <fullName evidence="4">CBS domain containing protein</fullName>
    </submittedName>
</protein>
<dbReference type="Gene3D" id="3.90.1530.10">
    <property type="entry name" value="Conserved hypothetical protein from pyrococcus furiosus pfu- 392566-001, ParB domain"/>
    <property type="match status" value="1"/>
</dbReference>
<evidence type="ECO:0000313" key="5">
    <source>
        <dbReference type="Proteomes" id="UP000008136"/>
    </source>
</evidence>
<dbReference type="CDD" id="cd04610">
    <property type="entry name" value="CBS_pair_ParBc_assoc"/>
    <property type="match status" value="1"/>
</dbReference>
<sequence length="260" mass="29361">MKLRVGDYMTKNVITLSPDNTVDEAIELIQKTGHDGFPVVDDSGKVIGYISSRDLLKKDPNTKIGDIMSKQLYVAREYMDLRDAARVMFRTGHSKLPVVDDDGRLLGIISNADVIRSQIERADPGKVEKLKKTIEKVHGVNIEVERGKVEVDRLIPTQTKVFADELKGRIYELRRGLAEPIVVIKKGGRLYLVDGHHRVVAAKKIGVKTLDAYILKVPENVELGIERLVKKRGIKSIRDIEIIEDVPHPLVEITFRNTRR</sequence>
<dbReference type="InterPro" id="IPR051257">
    <property type="entry name" value="Diverse_CBS-Domain"/>
</dbReference>
<dbReference type="InterPro" id="IPR003115">
    <property type="entry name" value="ParB_N"/>
</dbReference>
<dbReference type="HOGENOM" id="CLU_982154_0_0_2"/>
<dbReference type="PROSITE" id="PS51371">
    <property type="entry name" value="CBS"/>
    <property type="match status" value="2"/>
</dbReference>
<evidence type="ECO:0000256" key="1">
    <source>
        <dbReference type="ARBA" id="ARBA00023122"/>
    </source>
</evidence>
<gene>
    <name evidence="4" type="ordered locus">Arcve_0090</name>
</gene>
<dbReference type="Pfam" id="PF00571">
    <property type="entry name" value="CBS"/>
    <property type="match status" value="2"/>
</dbReference>
<dbReference type="OrthoDB" id="89900at2157"/>
<dbReference type="Gene3D" id="3.10.580.10">
    <property type="entry name" value="CBS-domain"/>
    <property type="match status" value="2"/>
</dbReference>
<evidence type="ECO:0000313" key="4">
    <source>
        <dbReference type="EMBL" id="AEA46131.1"/>
    </source>
</evidence>
<dbReference type="SUPFAM" id="SSF54631">
    <property type="entry name" value="CBS-domain pair"/>
    <property type="match status" value="1"/>
</dbReference>
<reference evidence="4 5" key="1">
    <citation type="submission" date="2011-03" db="EMBL/GenBank/DDBJ databases">
        <title>The complete genome of Archaeoglobus veneficus SNP6.</title>
        <authorList>
            <consortium name="US DOE Joint Genome Institute (JGI-PGF)"/>
            <person name="Lucas S."/>
            <person name="Copeland A."/>
            <person name="Lapidus A."/>
            <person name="Bruce D."/>
            <person name="Goodwin L."/>
            <person name="Pitluck S."/>
            <person name="Kyrpides N."/>
            <person name="Mavromatis K."/>
            <person name="Pagani I."/>
            <person name="Ivanova N."/>
            <person name="Mikhailova N."/>
            <person name="Lu M."/>
            <person name="Detter J.C."/>
            <person name="Tapia R."/>
            <person name="Han C."/>
            <person name="Land M."/>
            <person name="Hauser L."/>
            <person name="Markowitz V."/>
            <person name="Cheng J.-F."/>
            <person name="Hugenholtz P."/>
            <person name="Woyke T."/>
            <person name="Wu D."/>
            <person name="Spring S."/>
            <person name="Brambilla E."/>
            <person name="Klenk H.-P."/>
            <person name="Eisen J.A."/>
        </authorList>
    </citation>
    <scope>NUCLEOTIDE SEQUENCE [LARGE SCALE GENOMIC DNA]</scope>
    <source>
        <strain>SNP6</strain>
    </source>
</reference>